<dbReference type="Proteomes" id="UP001153636">
    <property type="component" value="Chromosome 11"/>
</dbReference>
<dbReference type="OrthoDB" id="25466at2759"/>
<sequence>MDLVKIGCKPEEYVQYKEPEDYVKMELNTFPLHYPPPQPPGFGIPEKWLKIMAKYKFSWRIIELAKAMKRKSRKKFGWIPPPPPEEKRKRRIKADPEIQFYTDQMSRPAIRRLEHNKKMFARVLDSKHRGKLRRTIHSAWDSIYNYYKKKERDRYLRMLRIQKRQKKDDYVFNRTDNLAMPKKLYKPKPKKPKKKKKNFKECPECRTRMNLMSMPKEREEPRVNRLGVVKKAALRYQITKETLALTKPFKRFKEFLPPLPLGKVKKGALLYQITERTESLAVPRKRSDGAGADDDDWNPFAISKWALRYRPTKRILELARPRVLEK</sequence>
<dbReference type="PANTHER" id="PTHR15901">
    <property type="entry name" value="TESTICULAR HAPLOID EXPRESSED GENE PROTEIN"/>
    <property type="match status" value="1"/>
</dbReference>
<reference evidence="2" key="1">
    <citation type="submission" date="2022-01" db="EMBL/GenBank/DDBJ databases">
        <authorList>
            <person name="King R."/>
        </authorList>
    </citation>
    <scope>NUCLEOTIDE SEQUENCE</scope>
</reference>
<name>A0A9P0CD12_9CUCU</name>
<evidence type="ECO:0000256" key="1">
    <source>
        <dbReference type="ARBA" id="ARBA00022737"/>
    </source>
</evidence>
<dbReference type="InterPro" id="IPR042401">
    <property type="entry name" value="SPMAP2-like"/>
</dbReference>
<dbReference type="SMART" id="SM00705">
    <property type="entry name" value="THEG"/>
    <property type="match status" value="4"/>
</dbReference>
<dbReference type="PANTHER" id="PTHR15901:SF16">
    <property type="entry name" value="TESTICULAR HAPLOID EXPRESSED GENE PROTEIN"/>
    <property type="match status" value="1"/>
</dbReference>
<proteinExistence type="predicted"/>
<organism evidence="2 3">
    <name type="scientific">Psylliodes chrysocephalus</name>
    <dbReference type="NCBI Taxonomy" id="3402493"/>
    <lineage>
        <taxon>Eukaryota</taxon>
        <taxon>Metazoa</taxon>
        <taxon>Ecdysozoa</taxon>
        <taxon>Arthropoda</taxon>
        <taxon>Hexapoda</taxon>
        <taxon>Insecta</taxon>
        <taxon>Pterygota</taxon>
        <taxon>Neoptera</taxon>
        <taxon>Endopterygota</taxon>
        <taxon>Coleoptera</taxon>
        <taxon>Polyphaga</taxon>
        <taxon>Cucujiformia</taxon>
        <taxon>Chrysomeloidea</taxon>
        <taxon>Chrysomelidae</taxon>
        <taxon>Galerucinae</taxon>
        <taxon>Alticini</taxon>
        <taxon>Psylliodes</taxon>
    </lineage>
</organism>
<keyword evidence="1" id="KW-0677">Repeat</keyword>
<evidence type="ECO:0000313" key="3">
    <source>
        <dbReference type="Proteomes" id="UP001153636"/>
    </source>
</evidence>
<dbReference type="AlphaFoldDB" id="A0A9P0CD12"/>
<dbReference type="Pfam" id="PF14912">
    <property type="entry name" value="THEG"/>
    <property type="match status" value="3"/>
</dbReference>
<protein>
    <submittedName>
        <fullName evidence="2">Uncharacterized protein</fullName>
    </submittedName>
</protein>
<accession>A0A9P0CD12</accession>
<keyword evidence="3" id="KW-1185">Reference proteome</keyword>
<gene>
    <name evidence="2" type="ORF">PSYICH_LOCUS2699</name>
</gene>
<evidence type="ECO:0000313" key="2">
    <source>
        <dbReference type="EMBL" id="CAH1101292.1"/>
    </source>
</evidence>
<dbReference type="InterPro" id="IPR006623">
    <property type="entry name" value="THEG"/>
</dbReference>
<dbReference type="EMBL" id="OV651823">
    <property type="protein sequence ID" value="CAH1101292.1"/>
    <property type="molecule type" value="Genomic_DNA"/>
</dbReference>